<comment type="subcellular location">
    <subcellularLocation>
        <location evidence="1">Cell membrane</location>
        <topology evidence="1">Peripheral membrane protein</topology>
    </subcellularLocation>
</comment>
<dbReference type="STRING" id="889378.Spiaf_0412"/>
<name>H9UG74_SPIAZ</name>
<evidence type="ECO:0000256" key="9">
    <source>
        <dbReference type="ARBA" id="ARBA00023136"/>
    </source>
</evidence>
<dbReference type="GO" id="GO:0005524">
    <property type="term" value="F:ATP binding"/>
    <property type="evidence" value="ECO:0007669"/>
    <property type="project" value="UniProtKB-KW"/>
</dbReference>
<evidence type="ECO:0000259" key="10">
    <source>
        <dbReference type="PROSITE" id="PS50893"/>
    </source>
</evidence>
<evidence type="ECO:0000256" key="7">
    <source>
        <dbReference type="ARBA" id="ARBA00022840"/>
    </source>
</evidence>
<dbReference type="HOGENOM" id="CLU_000604_92_3_12"/>
<dbReference type="InterPro" id="IPR003593">
    <property type="entry name" value="AAA+_ATPase"/>
</dbReference>
<dbReference type="AlphaFoldDB" id="H9UG74"/>
<evidence type="ECO:0000256" key="4">
    <source>
        <dbReference type="ARBA" id="ARBA00022597"/>
    </source>
</evidence>
<dbReference type="PANTHER" id="PTHR43790">
    <property type="entry name" value="CARBOHYDRATE TRANSPORT ATP-BINDING PROTEIN MG119-RELATED"/>
    <property type="match status" value="1"/>
</dbReference>
<evidence type="ECO:0000256" key="8">
    <source>
        <dbReference type="ARBA" id="ARBA00022967"/>
    </source>
</evidence>
<dbReference type="Gene3D" id="3.40.50.300">
    <property type="entry name" value="P-loop containing nucleotide triphosphate hydrolases"/>
    <property type="match status" value="2"/>
</dbReference>
<dbReference type="InterPro" id="IPR027417">
    <property type="entry name" value="P-loop_NTPase"/>
</dbReference>
<evidence type="ECO:0000256" key="1">
    <source>
        <dbReference type="ARBA" id="ARBA00004202"/>
    </source>
</evidence>
<keyword evidence="9" id="KW-0472">Membrane</keyword>
<dbReference type="EMBL" id="CP003282">
    <property type="protein sequence ID" value="AFG36517.1"/>
    <property type="molecule type" value="Genomic_DNA"/>
</dbReference>
<keyword evidence="8" id="KW-1278">Translocase</keyword>
<keyword evidence="4 11" id="KW-0762">Sugar transport</keyword>
<dbReference type="PANTHER" id="PTHR43790:SF9">
    <property type="entry name" value="GALACTOFURANOSE TRANSPORTER ATP-BINDING PROTEIN YTFR"/>
    <property type="match status" value="1"/>
</dbReference>
<feature type="domain" description="ABC transporter" evidence="10">
    <location>
        <begin position="250"/>
        <end position="507"/>
    </location>
</feature>
<evidence type="ECO:0000313" key="12">
    <source>
        <dbReference type="Proteomes" id="UP000007383"/>
    </source>
</evidence>
<keyword evidence="2" id="KW-0813">Transport</keyword>
<keyword evidence="3" id="KW-1003">Cell membrane</keyword>
<dbReference type="Proteomes" id="UP000007383">
    <property type="component" value="Chromosome"/>
</dbReference>
<dbReference type="GO" id="GO:0016887">
    <property type="term" value="F:ATP hydrolysis activity"/>
    <property type="evidence" value="ECO:0007669"/>
    <property type="project" value="InterPro"/>
</dbReference>
<keyword evidence="12" id="KW-1185">Reference proteome</keyword>
<evidence type="ECO:0000256" key="3">
    <source>
        <dbReference type="ARBA" id="ARBA00022475"/>
    </source>
</evidence>
<evidence type="ECO:0000256" key="5">
    <source>
        <dbReference type="ARBA" id="ARBA00022737"/>
    </source>
</evidence>
<dbReference type="SUPFAM" id="SSF52540">
    <property type="entry name" value="P-loop containing nucleoside triphosphate hydrolases"/>
    <property type="match status" value="2"/>
</dbReference>
<dbReference type="InterPro" id="IPR003439">
    <property type="entry name" value="ABC_transporter-like_ATP-bd"/>
</dbReference>
<gene>
    <name evidence="11" type="ordered locus">Spiaf_0412</name>
</gene>
<dbReference type="RefSeq" id="WP_014454514.1">
    <property type="nucleotide sequence ID" value="NC_017098.1"/>
</dbReference>
<dbReference type="FunFam" id="3.40.50.300:FF:000127">
    <property type="entry name" value="Ribose import ATP-binding protein RbsA"/>
    <property type="match status" value="1"/>
</dbReference>
<keyword evidence="7" id="KW-0067">ATP-binding</keyword>
<evidence type="ECO:0000256" key="2">
    <source>
        <dbReference type="ARBA" id="ARBA00022448"/>
    </source>
</evidence>
<keyword evidence="5" id="KW-0677">Repeat</keyword>
<dbReference type="PATRIC" id="fig|889378.3.peg.420"/>
<feature type="domain" description="ABC transporter" evidence="10">
    <location>
        <begin position="15"/>
        <end position="251"/>
    </location>
</feature>
<organism evidence="11 12">
    <name type="scientific">Spirochaeta africana (strain ATCC 700263 / DSM 8902 / Z-7692)</name>
    <dbReference type="NCBI Taxonomy" id="889378"/>
    <lineage>
        <taxon>Bacteria</taxon>
        <taxon>Pseudomonadati</taxon>
        <taxon>Spirochaetota</taxon>
        <taxon>Spirochaetia</taxon>
        <taxon>Spirochaetales</taxon>
        <taxon>Spirochaetaceae</taxon>
        <taxon>Spirochaeta</taxon>
    </lineage>
</organism>
<dbReference type="KEGG" id="sfc:Spiaf_0412"/>
<dbReference type="SMART" id="SM00382">
    <property type="entry name" value="AAA"/>
    <property type="match status" value="2"/>
</dbReference>
<keyword evidence="6" id="KW-0547">Nucleotide-binding</keyword>
<evidence type="ECO:0000313" key="11">
    <source>
        <dbReference type="EMBL" id="AFG36517.1"/>
    </source>
</evidence>
<dbReference type="Pfam" id="PF00005">
    <property type="entry name" value="ABC_tran"/>
    <property type="match status" value="2"/>
</dbReference>
<accession>H9UG74</accession>
<protein>
    <submittedName>
        <fullName evidence="11">ABC-type sugar transport system, ATPase component</fullName>
    </submittedName>
</protein>
<dbReference type="CDD" id="cd03215">
    <property type="entry name" value="ABC_Carb_Monos_II"/>
    <property type="match status" value="1"/>
</dbReference>
<dbReference type="CDD" id="cd03216">
    <property type="entry name" value="ABC_Carb_Monos_I"/>
    <property type="match status" value="1"/>
</dbReference>
<dbReference type="GO" id="GO:0005886">
    <property type="term" value="C:plasma membrane"/>
    <property type="evidence" value="ECO:0007669"/>
    <property type="project" value="UniProtKB-SubCell"/>
</dbReference>
<dbReference type="InterPro" id="IPR050107">
    <property type="entry name" value="ABC_carbohydrate_import_ATPase"/>
</dbReference>
<reference evidence="12" key="1">
    <citation type="journal article" date="2013" name="Stand. Genomic Sci.">
        <title>Complete genome sequence of the halophilic bacterium Spirochaeta africana type strain (Z-7692(T)) from the alkaline Lake Magadi in the East African Rift.</title>
        <authorList>
            <person name="Liolos K."/>
            <person name="Abt B."/>
            <person name="Scheuner C."/>
            <person name="Teshima H."/>
            <person name="Held B."/>
            <person name="Lapidus A."/>
            <person name="Nolan M."/>
            <person name="Lucas S."/>
            <person name="Deshpande S."/>
            <person name="Cheng J.F."/>
            <person name="Tapia R."/>
            <person name="Goodwin L.A."/>
            <person name="Pitluck S."/>
            <person name="Pagani I."/>
            <person name="Ivanova N."/>
            <person name="Mavromatis K."/>
            <person name="Mikhailova N."/>
            <person name="Huntemann M."/>
            <person name="Pati A."/>
            <person name="Chen A."/>
            <person name="Palaniappan K."/>
            <person name="Land M."/>
            <person name="Rohde M."/>
            <person name="Tindall B.J."/>
            <person name="Detter J.C."/>
            <person name="Goker M."/>
            <person name="Bristow J."/>
            <person name="Eisen J.A."/>
            <person name="Markowitz V."/>
            <person name="Hugenholtz P."/>
            <person name="Woyke T."/>
            <person name="Klenk H.P."/>
            <person name="Kyrpides N.C."/>
        </authorList>
    </citation>
    <scope>NUCLEOTIDE SEQUENCE</scope>
    <source>
        <strain evidence="12">ATCC 700263 / DSM 8902 / Z-7692</strain>
    </source>
</reference>
<evidence type="ECO:0000256" key="6">
    <source>
        <dbReference type="ARBA" id="ARBA00022741"/>
    </source>
</evidence>
<dbReference type="PROSITE" id="PS50893">
    <property type="entry name" value="ABC_TRANSPORTER_2"/>
    <property type="match status" value="2"/>
</dbReference>
<dbReference type="eggNOG" id="COG1129">
    <property type="taxonomic scope" value="Bacteria"/>
</dbReference>
<sequence>MTETHMEKQGSDYLLEVQGISKSFPGVKALDSIHFRLRPGTVHVLCGENGAGKSTFLKIMNGLHQPDQGEIRVHGEAVQIRHPLQARRLGIGMIFQELDYVPNFTVEQSLFLGEEPRNAIGGVNWKQIRRRTVELLQAEGLPYKPTTRLKDLTVSDIQMLEILKAVSSDTRILLMDEPTSAITDKEIDMLFAKIRQLRDKGVGIVYISHKLDEIFRIADEITVFRDGQHVGNAPAAELDKDRVIAMMVGRRLENIFPDKPSIEPGGVALELRNLSRGRVFQDVSLQLRAGEVVGMAGLVGAGRTEIARAIFGLDPYDSGEVLVHDVAPQRRNDVAAAISSGVAMLSEDRKRYGLVLSRSVKENASLLVLRKYFARWWNNARAENRDVRAVFKTLNVKTSSLSTIAGTLSGGNQQKVVLTKWLLKDQDVVILDEPTRGIDVGAKYEIYKIILELAAKGKAVLVISSELPELIGICDRLYVVAKGRITKELKRDEFSQETIMKYAAQGEADE</sequence>
<proteinExistence type="predicted"/>